<keyword evidence="3 8" id="KW-0813">Transport</keyword>
<dbReference type="GO" id="GO:0055085">
    <property type="term" value="P:transmembrane transport"/>
    <property type="evidence" value="ECO:0007669"/>
    <property type="project" value="InterPro"/>
</dbReference>
<evidence type="ECO:0000256" key="5">
    <source>
        <dbReference type="ARBA" id="ARBA00022970"/>
    </source>
</evidence>
<dbReference type="SUPFAM" id="SSF161098">
    <property type="entry name" value="MetI-like"/>
    <property type="match status" value="1"/>
</dbReference>
<evidence type="ECO:0000256" key="1">
    <source>
        <dbReference type="ARBA" id="ARBA00004651"/>
    </source>
</evidence>
<feature type="transmembrane region" description="Helical" evidence="8">
    <location>
        <begin position="30"/>
        <end position="51"/>
    </location>
</feature>
<dbReference type="InterPro" id="IPR035906">
    <property type="entry name" value="MetI-like_sf"/>
</dbReference>
<keyword evidence="11" id="KW-1185">Reference proteome</keyword>
<evidence type="ECO:0000256" key="3">
    <source>
        <dbReference type="ARBA" id="ARBA00022448"/>
    </source>
</evidence>
<dbReference type="InterPro" id="IPR000515">
    <property type="entry name" value="MetI-like"/>
</dbReference>
<evidence type="ECO:0000313" key="10">
    <source>
        <dbReference type="EMBL" id="SDN70757.1"/>
    </source>
</evidence>
<dbReference type="GO" id="GO:0005886">
    <property type="term" value="C:plasma membrane"/>
    <property type="evidence" value="ECO:0007669"/>
    <property type="project" value="UniProtKB-SubCell"/>
</dbReference>
<dbReference type="Proteomes" id="UP000199334">
    <property type="component" value="Unassembled WGS sequence"/>
</dbReference>
<evidence type="ECO:0000256" key="8">
    <source>
        <dbReference type="RuleBase" id="RU363032"/>
    </source>
</evidence>
<name>A0A1H0DKI1_9BACI</name>
<feature type="transmembrane region" description="Helical" evidence="8">
    <location>
        <begin position="84"/>
        <end position="104"/>
    </location>
</feature>
<keyword evidence="7 8" id="KW-0472">Membrane</keyword>
<gene>
    <name evidence="10" type="ORF">SAMN05216498_2914</name>
</gene>
<comment type="subcellular location">
    <subcellularLocation>
        <location evidence="1 8">Cell membrane</location>
        <topology evidence="1 8">Multi-pass membrane protein</topology>
    </subcellularLocation>
</comment>
<dbReference type="GO" id="GO:0006865">
    <property type="term" value="P:amino acid transport"/>
    <property type="evidence" value="ECO:0007669"/>
    <property type="project" value="UniProtKB-KW"/>
</dbReference>
<comment type="similarity">
    <text evidence="2">Belongs to the binding-protein-dependent transport system permease family. CysTW subfamily.</text>
</comment>
<feature type="transmembrane region" description="Helical" evidence="8">
    <location>
        <begin position="58"/>
        <end position="78"/>
    </location>
</feature>
<dbReference type="PANTHER" id="PTHR30177:SF4">
    <property type="entry name" value="OSMOPROTECTANT IMPORT PERMEASE PROTEIN OSMW"/>
    <property type="match status" value="1"/>
</dbReference>
<dbReference type="AlphaFoldDB" id="A0A1H0DKI1"/>
<dbReference type="Gene3D" id="1.10.3720.10">
    <property type="entry name" value="MetI-like"/>
    <property type="match status" value="1"/>
</dbReference>
<dbReference type="InterPro" id="IPR051204">
    <property type="entry name" value="ABC_transp_perm/SBD"/>
</dbReference>
<dbReference type="CDD" id="cd06261">
    <property type="entry name" value="TM_PBP2"/>
    <property type="match status" value="1"/>
</dbReference>
<accession>A0A1H0DKI1</accession>
<evidence type="ECO:0000256" key="7">
    <source>
        <dbReference type="ARBA" id="ARBA00023136"/>
    </source>
</evidence>
<dbReference type="GO" id="GO:0031460">
    <property type="term" value="P:glycine betaine transport"/>
    <property type="evidence" value="ECO:0007669"/>
    <property type="project" value="TreeGrafter"/>
</dbReference>
<keyword evidence="4 8" id="KW-0812">Transmembrane</keyword>
<dbReference type="STRING" id="237069.SAMN05216498_2914"/>
<dbReference type="Pfam" id="PF00528">
    <property type="entry name" value="BPD_transp_1"/>
    <property type="match status" value="1"/>
</dbReference>
<reference evidence="10 11" key="1">
    <citation type="submission" date="2016-10" db="EMBL/GenBank/DDBJ databases">
        <authorList>
            <person name="de Groot N.N."/>
        </authorList>
    </citation>
    <scope>NUCLEOTIDE SEQUENCE [LARGE SCALE GENOMIC DNA]</scope>
    <source>
        <strain evidence="10 11">CGMCC 1.3442</strain>
    </source>
</reference>
<evidence type="ECO:0000313" key="11">
    <source>
        <dbReference type="Proteomes" id="UP000199334"/>
    </source>
</evidence>
<protein>
    <submittedName>
        <fullName evidence="10">Osmoprotectant transport system permease protein</fullName>
    </submittedName>
</protein>
<dbReference type="FunFam" id="1.10.3720.10:FF:000001">
    <property type="entry name" value="Glycine betaine ABC transporter, permease"/>
    <property type="match status" value="1"/>
</dbReference>
<evidence type="ECO:0000259" key="9">
    <source>
        <dbReference type="PROSITE" id="PS50928"/>
    </source>
</evidence>
<feature type="domain" description="ABC transmembrane type-1" evidence="9">
    <location>
        <begin position="27"/>
        <end position="211"/>
    </location>
</feature>
<dbReference type="PANTHER" id="PTHR30177">
    <property type="entry name" value="GLYCINE BETAINE/L-PROLINE TRANSPORT SYSTEM PERMEASE PROTEIN PROW"/>
    <property type="match status" value="1"/>
</dbReference>
<dbReference type="OrthoDB" id="9801163at2"/>
<evidence type="ECO:0000256" key="6">
    <source>
        <dbReference type="ARBA" id="ARBA00022989"/>
    </source>
</evidence>
<keyword evidence="5" id="KW-0029">Amino-acid transport</keyword>
<feature type="transmembrane region" description="Helical" evidence="8">
    <location>
        <begin position="192"/>
        <end position="211"/>
    </location>
</feature>
<proteinExistence type="inferred from homology"/>
<sequence>MNRNEGYTITDVYEYFQDNMDFILELTVQHINLVGLAIIVAILIGVPLGIYLTTNESLAGTVLNVASVIMTIPSIALFGLMIPIFSLINQGIGFVPAFVALVLYSQLPIIRNTYTAINNVNPEIRDAAMGIGMSTAQRLLKVEIPNTLPVIMAGIRTAVVLNIGIGVIAAFIGAGGLGILIAQGITRGHTDMVIAGAIAISILGISADLILRLLQRIFTSKGVSAQ</sequence>
<dbReference type="RefSeq" id="WP_093857316.1">
    <property type="nucleotide sequence ID" value="NZ_BJVZ01000004.1"/>
</dbReference>
<evidence type="ECO:0000256" key="2">
    <source>
        <dbReference type="ARBA" id="ARBA00007069"/>
    </source>
</evidence>
<dbReference type="EMBL" id="FNIG01000007">
    <property type="protein sequence ID" value="SDN70757.1"/>
    <property type="molecule type" value="Genomic_DNA"/>
</dbReference>
<organism evidence="10 11">
    <name type="scientific">Tenuibacillus multivorans</name>
    <dbReference type="NCBI Taxonomy" id="237069"/>
    <lineage>
        <taxon>Bacteria</taxon>
        <taxon>Bacillati</taxon>
        <taxon>Bacillota</taxon>
        <taxon>Bacilli</taxon>
        <taxon>Bacillales</taxon>
        <taxon>Bacillaceae</taxon>
        <taxon>Tenuibacillus</taxon>
    </lineage>
</organism>
<dbReference type="PROSITE" id="PS50928">
    <property type="entry name" value="ABC_TM1"/>
    <property type="match status" value="1"/>
</dbReference>
<feature type="transmembrane region" description="Helical" evidence="8">
    <location>
        <begin position="159"/>
        <end position="186"/>
    </location>
</feature>
<evidence type="ECO:0000256" key="4">
    <source>
        <dbReference type="ARBA" id="ARBA00022692"/>
    </source>
</evidence>
<keyword evidence="6 8" id="KW-1133">Transmembrane helix</keyword>